<feature type="domain" description="Autotransporter" evidence="2">
    <location>
        <begin position="698"/>
        <end position="979"/>
    </location>
</feature>
<dbReference type="InterPro" id="IPR012332">
    <property type="entry name" value="Autotransporter_pectin_lyase_C"/>
</dbReference>
<dbReference type="NCBIfam" id="TIGR01414">
    <property type="entry name" value="autotrans_barl"/>
    <property type="match status" value="1"/>
</dbReference>
<dbReference type="PROSITE" id="PS51208">
    <property type="entry name" value="AUTOTRANSPORTER"/>
    <property type="match status" value="1"/>
</dbReference>
<feature type="region of interest" description="Disordered" evidence="1">
    <location>
        <begin position="605"/>
        <end position="659"/>
    </location>
</feature>
<gene>
    <name evidence="3" type="ORF">ACFSMZ_10875</name>
</gene>
<protein>
    <submittedName>
        <fullName evidence="3">Autotransporter outer membrane beta-barrel domain-containing protein</fullName>
    </submittedName>
</protein>
<evidence type="ECO:0000313" key="4">
    <source>
        <dbReference type="Proteomes" id="UP001597373"/>
    </source>
</evidence>
<dbReference type="RefSeq" id="WP_345099125.1">
    <property type="nucleotide sequence ID" value="NZ_BAABGS010000021.1"/>
</dbReference>
<evidence type="ECO:0000259" key="2">
    <source>
        <dbReference type="PROSITE" id="PS51208"/>
    </source>
</evidence>
<proteinExistence type="predicted"/>
<organism evidence="3 4">
    <name type="scientific">Chelativorans composti</name>
    <dbReference type="NCBI Taxonomy" id="768533"/>
    <lineage>
        <taxon>Bacteria</taxon>
        <taxon>Pseudomonadati</taxon>
        <taxon>Pseudomonadota</taxon>
        <taxon>Alphaproteobacteria</taxon>
        <taxon>Hyphomicrobiales</taxon>
        <taxon>Phyllobacteriaceae</taxon>
        <taxon>Chelativorans</taxon>
    </lineage>
</organism>
<keyword evidence="4" id="KW-1185">Reference proteome</keyword>
<dbReference type="Gene3D" id="2.40.128.130">
    <property type="entry name" value="Autotransporter beta-domain"/>
    <property type="match status" value="1"/>
</dbReference>
<dbReference type="Pfam" id="PF18883">
    <property type="entry name" value="AC_1"/>
    <property type="match status" value="1"/>
</dbReference>
<dbReference type="InterPro" id="IPR043990">
    <property type="entry name" value="AC_1"/>
</dbReference>
<dbReference type="InterPro" id="IPR005546">
    <property type="entry name" value="Autotransporte_beta"/>
</dbReference>
<dbReference type="SMART" id="SM00869">
    <property type="entry name" value="Autotransporter"/>
    <property type="match status" value="1"/>
</dbReference>
<dbReference type="SUPFAM" id="SSF51126">
    <property type="entry name" value="Pectin lyase-like"/>
    <property type="match status" value="1"/>
</dbReference>
<dbReference type="Pfam" id="PF03797">
    <property type="entry name" value="Autotransporter"/>
    <property type="match status" value="1"/>
</dbReference>
<dbReference type="SUPFAM" id="SSF103515">
    <property type="entry name" value="Autotransporter"/>
    <property type="match status" value="1"/>
</dbReference>
<dbReference type="InterPro" id="IPR036709">
    <property type="entry name" value="Autotransporte_beta_dom_sf"/>
</dbReference>
<dbReference type="InterPro" id="IPR051551">
    <property type="entry name" value="Autotransporter_adhesion"/>
</dbReference>
<dbReference type="CDD" id="cd01344">
    <property type="entry name" value="PL2_Passenger_AT"/>
    <property type="match status" value="1"/>
</dbReference>
<dbReference type="PANTHER" id="PTHR35037">
    <property type="entry name" value="C-TERMINAL REGION OF AIDA-LIKE PROTEIN"/>
    <property type="match status" value="1"/>
</dbReference>
<evidence type="ECO:0000256" key="1">
    <source>
        <dbReference type="SAM" id="MobiDB-lite"/>
    </source>
</evidence>
<name>A0ABW5DK06_9HYPH</name>
<dbReference type="Gene3D" id="2.160.20.20">
    <property type="match status" value="1"/>
</dbReference>
<evidence type="ECO:0000313" key="3">
    <source>
        <dbReference type="EMBL" id="MFD2260264.1"/>
    </source>
</evidence>
<reference evidence="4" key="1">
    <citation type="journal article" date="2019" name="Int. J. Syst. Evol. Microbiol.">
        <title>The Global Catalogue of Microorganisms (GCM) 10K type strain sequencing project: providing services to taxonomists for standard genome sequencing and annotation.</title>
        <authorList>
            <consortium name="The Broad Institute Genomics Platform"/>
            <consortium name="The Broad Institute Genome Sequencing Center for Infectious Disease"/>
            <person name="Wu L."/>
            <person name="Ma J."/>
        </authorList>
    </citation>
    <scope>NUCLEOTIDE SEQUENCE [LARGE SCALE GENOMIC DNA]</scope>
    <source>
        <strain evidence="4">KCTC 23707</strain>
    </source>
</reference>
<dbReference type="EMBL" id="JBHUIR010000038">
    <property type="protein sequence ID" value="MFD2260264.1"/>
    <property type="molecule type" value="Genomic_DNA"/>
</dbReference>
<dbReference type="InterPro" id="IPR011050">
    <property type="entry name" value="Pectin_lyase_fold/virulence"/>
</dbReference>
<feature type="compositionally biased region" description="Gly residues" evidence="1">
    <location>
        <begin position="617"/>
        <end position="643"/>
    </location>
</feature>
<dbReference type="InterPro" id="IPR006315">
    <property type="entry name" value="OM_autotransptr_brl_dom"/>
</dbReference>
<sequence>MWDTTSTNWSQSSDGTTGPYVLWNSAANDTAIFGGTAGAVTIGGAVSTRFLTFQTDGYSLSNGTLTFTGTAPAITINGADTRVSISSTIIGNAIISDPETSDALIIRGGGTLVLTGNTTTNGLARIAGAHVRLEGGGQINATNTLLAIALNEPRGSSSLTVTGPGSVLTTGGLQLGWINRDDEISLNIVDGGKLIITGNNSNFFGRFGPYAMTITTNVAGQGSELDASNSDIYIAFGHHTNTFNVTDGGKVRSLGLTIGGPFHTATCPVALIISGQGSSWAVGEATEAYLGTISVVDGGRFDTENMAFWTTGTTAGASQGIISGAGSEFTVRNNLRIGRTAAREASVTVTNNGKLSAGTLFLAEDATGVGTLNIGAAAGEAATASGEVIIPSIIFGEGIGTITFNHTDTDYELSSAMSSTADGQGRINILSGVTRFTGDSSAFSGTTSIEGGALYVNGRLGGLVSVGAAGRLGGTGEVGNVDNAGIVAPGNSIGTLIVAGDYVGNGGTIEIETVLGDDTSPTDMLVVNGNTSGSTTVTVINNGGLGAPTQEGIKIIDVAGNSDGVFTLNGDYVLDGEPAVVAGAYAYRLYKNGITDPNDGDWYLRSQMTASGSDPNTGGGSGGGNGGSGGSGTGGGNGTGAGPNSGFRPQPSTEPLYQPGVPLYESYAGVLREVLEPDTLQQRLGTHFWGTATGVFSRLDRLDGVWARIGARHATSDAYGSTSRASYDASSRKLSAGADFSMFENALGTLIGGLYVQHGTVASQVQSPHGNGTIETAGLGFGATLTWYGENGFYADGRALFSRFDSHLHSSTAGRRLVSDNRGRGESFSLELGQRFELSNGWSLTPQAQLIHSTVSFDPFTDAFGASVKLDTGSWLVGRAGIAINRDSEWQSPNGKRRLQVYGISNLMQDIRNESQVNVEGVRFLRDKQSLDGALGIGGTFSWADGRFAIYGEANASTNLERIGSANAYAGTVGFRMKW</sequence>
<dbReference type="PANTHER" id="PTHR35037:SF3">
    <property type="entry name" value="C-TERMINAL REGION OF AIDA-LIKE PROTEIN"/>
    <property type="match status" value="1"/>
</dbReference>
<accession>A0ABW5DK06</accession>
<comment type="caution">
    <text evidence="3">The sequence shown here is derived from an EMBL/GenBank/DDBJ whole genome shotgun (WGS) entry which is preliminary data.</text>
</comment>
<dbReference type="Proteomes" id="UP001597373">
    <property type="component" value="Unassembled WGS sequence"/>
</dbReference>